<gene>
    <name evidence="2" type="ORF">JG687_00003916</name>
</gene>
<name>A0A8T1UQ90_9STRA</name>
<accession>A0A8T1UQ90</accession>
<evidence type="ECO:0000256" key="1">
    <source>
        <dbReference type="SAM" id="MobiDB-lite"/>
    </source>
</evidence>
<dbReference type="Proteomes" id="UP000688947">
    <property type="component" value="Unassembled WGS sequence"/>
</dbReference>
<evidence type="ECO:0000313" key="3">
    <source>
        <dbReference type="Proteomes" id="UP000688947"/>
    </source>
</evidence>
<sequence>MRIEAEIASFSTTSWQKNSPSKKRRTGFLPTWIPYTPKPGVCTTTSQTKPSPRNWPR</sequence>
<organism evidence="2 3">
    <name type="scientific">Phytophthora cactorum</name>
    <dbReference type="NCBI Taxonomy" id="29920"/>
    <lineage>
        <taxon>Eukaryota</taxon>
        <taxon>Sar</taxon>
        <taxon>Stramenopiles</taxon>
        <taxon>Oomycota</taxon>
        <taxon>Peronosporomycetes</taxon>
        <taxon>Peronosporales</taxon>
        <taxon>Peronosporaceae</taxon>
        <taxon>Phytophthora</taxon>
    </lineage>
</organism>
<protein>
    <submittedName>
        <fullName evidence="2">Uncharacterized protein</fullName>
    </submittedName>
</protein>
<proteinExistence type="predicted"/>
<feature type="region of interest" description="Disordered" evidence="1">
    <location>
        <begin position="1"/>
        <end position="30"/>
    </location>
</feature>
<evidence type="ECO:0000313" key="2">
    <source>
        <dbReference type="EMBL" id="KAG6968164.1"/>
    </source>
</evidence>
<reference evidence="2" key="1">
    <citation type="submission" date="2021-01" db="EMBL/GenBank/DDBJ databases">
        <title>Phytophthora aleatoria, a newly-described species from Pinus radiata is distinct from Phytophthora cactorum isolates based on comparative genomics.</title>
        <authorList>
            <person name="Mcdougal R."/>
            <person name="Panda P."/>
            <person name="Williams N."/>
            <person name="Studholme D.J."/>
        </authorList>
    </citation>
    <scope>NUCLEOTIDE SEQUENCE</scope>
    <source>
        <strain evidence="2">NZFS 3830</strain>
    </source>
</reference>
<comment type="caution">
    <text evidence="2">The sequence shown here is derived from an EMBL/GenBank/DDBJ whole genome shotgun (WGS) entry which is preliminary data.</text>
</comment>
<dbReference type="EMBL" id="JAENGZ010000126">
    <property type="protein sequence ID" value="KAG6968164.1"/>
    <property type="molecule type" value="Genomic_DNA"/>
</dbReference>
<dbReference type="AlphaFoldDB" id="A0A8T1UQ90"/>
<feature type="compositionally biased region" description="Polar residues" evidence="1">
    <location>
        <begin position="9"/>
        <end position="19"/>
    </location>
</feature>